<keyword evidence="2" id="KW-1185">Reference proteome</keyword>
<dbReference type="AlphaFoldDB" id="A0A5D2XLU9"/>
<accession>A0A5D2XLU9</accession>
<evidence type="ECO:0000313" key="1">
    <source>
        <dbReference type="EMBL" id="TYJ14837.1"/>
    </source>
</evidence>
<dbReference type="EMBL" id="CM017645">
    <property type="protein sequence ID" value="TYJ14837.1"/>
    <property type="molecule type" value="Genomic_DNA"/>
</dbReference>
<sequence>MLRQVNEGIRRWLLKNQGVPEIALCISISWKNWKRYLLSPRSDIHIPPIGCHKSDIVLRREGKWTTLSVRQHRTKQIR</sequence>
<gene>
    <name evidence="1" type="ORF">E1A91_A10G144900v1</name>
</gene>
<name>A0A5D2XLU9_GOSMU</name>
<reference evidence="1 2" key="1">
    <citation type="submission" date="2019-07" db="EMBL/GenBank/DDBJ databases">
        <title>WGS assembly of Gossypium mustelinum.</title>
        <authorList>
            <person name="Chen Z.J."/>
            <person name="Sreedasyam A."/>
            <person name="Ando A."/>
            <person name="Song Q."/>
            <person name="De L."/>
            <person name="Hulse-Kemp A."/>
            <person name="Ding M."/>
            <person name="Ye W."/>
            <person name="Kirkbride R."/>
            <person name="Jenkins J."/>
            <person name="Plott C."/>
            <person name="Lovell J."/>
            <person name="Lin Y.-M."/>
            <person name="Vaughn R."/>
            <person name="Liu B."/>
            <person name="Li W."/>
            <person name="Simpson S."/>
            <person name="Scheffler B."/>
            <person name="Saski C."/>
            <person name="Grover C."/>
            <person name="Hu G."/>
            <person name="Conover J."/>
            <person name="Carlson J."/>
            <person name="Shu S."/>
            <person name="Boston L."/>
            <person name="Williams M."/>
            <person name="Peterson D."/>
            <person name="Mcgee K."/>
            <person name="Jones D."/>
            <person name="Wendel J."/>
            <person name="Stelly D."/>
            <person name="Grimwood J."/>
            <person name="Schmutz J."/>
        </authorList>
    </citation>
    <scope>NUCLEOTIDE SEQUENCE [LARGE SCALE GENOMIC DNA]</scope>
    <source>
        <strain evidence="1">1408120.09</strain>
    </source>
</reference>
<organism evidence="1 2">
    <name type="scientific">Gossypium mustelinum</name>
    <name type="common">Cotton</name>
    <name type="synonym">Gossypium caicoense</name>
    <dbReference type="NCBI Taxonomy" id="34275"/>
    <lineage>
        <taxon>Eukaryota</taxon>
        <taxon>Viridiplantae</taxon>
        <taxon>Streptophyta</taxon>
        <taxon>Embryophyta</taxon>
        <taxon>Tracheophyta</taxon>
        <taxon>Spermatophyta</taxon>
        <taxon>Magnoliopsida</taxon>
        <taxon>eudicotyledons</taxon>
        <taxon>Gunneridae</taxon>
        <taxon>Pentapetalae</taxon>
        <taxon>rosids</taxon>
        <taxon>malvids</taxon>
        <taxon>Malvales</taxon>
        <taxon>Malvaceae</taxon>
        <taxon>Malvoideae</taxon>
        <taxon>Gossypium</taxon>
    </lineage>
</organism>
<dbReference type="Proteomes" id="UP000323597">
    <property type="component" value="Chromosome A10"/>
</dbReference>
<proteinExistence type="predicted"/>
<protein>
    <submittedName>
        <fullName evidence="1">Uncharacterized protein</fullName>
    </submittedName>
</protein>
<evidence type="ECO:0000313" key="2">
    <source>
        <dbReference type="Proteomes" id="UP000323597"/>
    </source>
</evidence>